<dbReference type="EMBL" id="LAVV01007258">
    <property type="protein sequence ID" value="KNZ56544.1"/>
    <property type="molecule type" value="Genomic_DNA"/>
</dbReference>
<proteinExistence type="predicted"/>
<feature type="region of interest" description="Disordered" evidence="1">
    <location>
        <begin position="296"/>
        <end position="330"/>
    </location>
</feature>
<evidence type="ECO:0000256" key="1">
    <source>
        <dbReference type="SAM" id="MobiDB-lite"/>
    </source>
</evidence>
<dbReference type="STRING" id="27349.A0A0L6V743"/>
<feature type="region of interest" description="Disordered" evidence="1">
    <location>
        <begin position="1"/>
        <end position="83"/>
    </location>
</feature>
<evidence type="ECO:0000313" key="2">
    <source>
        <dbReference type="EMBL" id="KNZ56544.1"/>
    </source>
</evidence>
<feature type="compositionally biased region" description="Basic residues" evidence="1">
    <location>
        <begin position="46"/>
        <end position="57"/>
    </location>
</feature>
<keyword evidence="3" id="KW-1185">Reference proteome</keyword>
<evidence type="ECO:0000313" key="3">
    <source>
        <dbReference type="Proteomes" id="UP000037035"/>
    </source>
</evidence>
<dbReference type="VEuPathDB" id="FungiDB:VP01_237g11"/>
<sequence length="330" mass="35513">MGRPLLENTPHTTRALKEETTDAEKDSARKPAHPTGSEEDESGKIHLYKRMLKKTRHIQLENRRLRRRSPQNRGGEGGNGLCLNPAAVQKGAFNDGNPKDGQAPSLTSTNNFINFCVSSFGKVGGAVIMNGVQQPDKPGCNGVVMGMVPDKNHMPACKFISPKNLDTIKANTTLTITLQVRNIILGVFTNPKNTYLQAPVQLDPDTKSVLGHTHVVVQPIDSLDSTKIPDPTLFIHFKGVDAGAKDEKVSVTFDDGVPEGTYRISTITTAANHQPISSPIAQRSIFDDIIYITATKDGSPPKQDGGSADKNGAGNKKEGDKKGGTLEQAT</sequence>
<protein>
    <submittedName>
        <fullName evidence="2">Uncharacterized protein</fullName>
    </submittedName>
</protein>
<feature type="compositionally biased region" description="Basic and acidic residues" evidence="1">
    <location>
        <begin position="15"/>
        <end position="29"/>
    </location>
</feature>
<dbReference type="PANTHER" id="PTHR34587:SF2">
    <property type="entry name" value="G-PROTEIN COUPLED RECEPTORS FAMILY 1 PROFILE DOMAIN-CONTAINING PROTEIN"/>
    <property type="match status" value="1"/>
</dbReference>
<dbReference type="AlphaFoldDB" id="A0A0L6V743"/>
<accession>A0A0L6V743</accession>
<dbReference type="InterPro" id="IPR053216">
    <property type="entry name" value="Appressorial_penetr-assoc"/>
</dbReference>
<dbReference type="Proteomes" id="UP000037035">
    <property type="component" value="Unassembled WGS sequence"/>
</dbReference>
<reference evidence="2 3" key="1">
    <citation type="submission" date="2015-08" db="EMBL/GenBank/DDBJ databases">
        <title>Next Generation Sequencing and Analysis of the Genome of Puccinia sorghi L Schw, the Causal Agent of Maize Common Rust.</title>
        <authorList>
            <person name="Rochi L."/>
            <person name="Burguener G."/>
            <person name="Darino M."/>
            <person name="Turjanski A."/>
            <person name="Kreff E."/>
            <person name="Dieguez M.J."/>
            <person name="Sacco F."/>
        </authorList>
    </citation>
    <scope>NUCLEOTIDE SEQUENCE [LARGE SCALE GENOMIC DNA]</scope>
    <source>
        <strain evidence="2 3">RO10H11247</strain>
    </source>
</reference>
<dbReference type="OrthoDB" id="2336871at2759"/>
<name>A0A0L6V743_9BASI</name>
<organism evidence="2 3">
    <name type="scientific">Puccinia sorghi</name>
    <dbReference type="NCBI Taxonomy" id="27349"/>
    <lineage>
        <taxon>Eukaryota</taxon>
        <taxon>Fungi</taxon>
        <taxon>Dikarya</taxon>
        <taxon>Basidiomycota</taxon>
        <taxon>Pucciniomycotina</taxon>
        <taxon>Pucciniomycetes</taxon>
        <taxon>Pucciniales</taxon>
        <taxon>Pucciniaceae</taxon>
        <taxon>Puccinia</taxon>
    </lineage>
</organism>
<dbReference type="PANTHER" id="PTHR34587">
    <property type="entry name" value="VWFA DOMAIN-CONTAINING PROTEIN"/>
    <property type="match status" value="1"/>
</dbReference>
<gene>
    <name evidence="2" type="ORF">VP01_237g11</name>
</gene>
<feature type="compositionally biased region" description="Basic and acidic residues" evidence="1">
    <location>
        <begin position="315"/>
        <end position="324"/>
    </location>
</feature>
<comment type="caution">
    <text evidence="2">The sequence shown here is derived from an EMBL/GenBank/DDBJ whole genome shotgun (WGS) entry which is preliminary data.</text>
</comment>